<dbReference type="Pfam" id="PF13920">
    <property type="entry name" value="zf-C3HC4_3"/>
    <property type="match status" value="1"/>
</dbReference>
<evidence type="ECO:0000313" key="5">
    <source>
        <dbReference type="Proteomes" id="UP001153076"/>
    </source>
</evidence>
<dbReference type="Gene3D" id="3.30.40.10">
    <property type="entry name" value="Zinc/RING finger domain, C3HC4 (zinc finger)"/>
    <property type="match status" value="1"/>
</dbReference>
<dbReference type="OrthoDB" id="1711136at2759"/>
<dbReference type="InterPro" id="IPR001841">
    <property type="entry name" value="Znf_RING"/>
</dbReference>
<feature type="domain" description="RING-type" evidence="3">
    <location>
        <begin position="419"/>
        <end position="457"/>
    </location>
</feature>
<proteinExistence type="predicted"/>
<dbReference type="AlphaFoldDB" id="A0A9Q1JPA9"/>
<dbReference type="SUPFAM" id="SSF57850">
    <property type="entry name" value="RING/U-box"/>
    <property type="match status" value="1"/>
</dbReference>
<feature type="compositionally biased region" description="Low complexity" evidence="2">
    <location>
        <begin position="296"/>
        <end position="313"/>
    </location>
</feature>
<accession>A0A9Q1JPA9</accession>
<evidence type="ECO:0000256" key="2">
    <source>
        <dbReference type="SAM" id="MobiDB-lite"/>
    </source>
</evidence>
<evidence type="ECO:0000313" key="4">
    <source>
        <dbReference type="EMBL" id="KAJ8428513.1"/>
    </source>
</evidence>
<dbReference type="Proteomes" id="UP001153076">
    <property type="component" value="Unassembled WGS sequence"/>
</dbReference>
<reference evidence="4" key="1">
    <citation type="submission" date="2022-04" db="EMBL/GenBank/DDBJ databases">
        <title>Carnegiea gigantea Genome sequencing and assembly v2.</title>
        <authorList>
            <person name="Copetti D."/>
            <person name="Sanderson M.J."/>
            <person name="Burquez A."/>
            <person name="Wojciechowski M.F."/>
        </authorList>
    </citation>
    <scope>NUCLEOTIDE SEQUENCE</scope>
    <source>
        <strain evidence="4">SGP5-SGP5p</strain>
        <tissue evidence="4">Aerial part</tissue>
    </source>
</reference>
<dbReference type="InterPro" id="IPR013083">
    <property type="entry name" value="Znf_RING/FYVE/PHD"/>
</dbReference>
<evidence type="ECO:0000259" key="3">
    <source>
        <dbReference type="PROSITE" id="PS50089"/>
    </source>
</evidence>
<feature type="region of interest" description="Disordered" evidence="2">
    <location>
        <begin position="92"/>
        <end position="128"/>
    </location>
</feature>
<keyword evidence="5" id="KW-1185">Reference proteome</keyword>
<dbReference type="EMBL" id="JAKOGI010001000">
    <property type="protein sequence ID" value="KAJ8428513.1"/>
    <property type="molecule type" value="Genomic_DNA"/>
</dbReference>
<sequence length="467" mass="53017">MENVGGITTTTVAHWRIMSQPATLDDFFLTNDLTETLKNINNNNKNNKNNNYKRAVSRVTLGVVLNSDKKPPPSNATLFRMLFEVINEKTSKPFKSSQKLKQPSLPQFSDQNQNQNQHCLPSAHRRKRLVSQPSTLREFFLTNDLRDTLKTVNNNNHNPSNQRPKSRLTLGAVLNSDQKPPRTSKSAFFRTLLEAIKAEALKHRPSKKSWKPFKSRDKLKRPKLPHFSYQNQNQNLNTKYFARSSLVPRSNWTFSSRRSLTSTTLAVVMKSSYKSNSLRGVETVPADDLALREITSGGSPRSGGSFRLSAAVAAEREETRRRLSRELVEGSMDEKKVEPTADGNEEDEEEDEEEEPHSATGGGQPMRMSLMDLLEETDRQAGISGPTYRLDDEELDYEEEEEEEEEEEHDTGKGEEYSCCVCNVKHRASAFKGCGHTFCRLCSRELDVQKGYCPQCNGFLLEVLDIF</sequence>
<organism evidence="4 5">
    <name type="scientific">Carnegiea gigantea</name>
    <dbReference type="NCBI Taxonomy" id="171969"/>
    <lineage>
        <taxon>Eukaryota</taxon>
        <taxon>Viridiplantae</taxon>
        <taxon>Streptophyta</taxon>
        <taxon>Embryophyta</taxon>
        <taxon>Tracheophyta</taxon>
        <taxon>Spermatophyta</taxon>
        <taxon>Magnoliopsida</taxon>
        <taxon>eudicotyledons</taxon>
        <taxon>Gunneridae</taxon>
        <taxon>Pentapetalae</taxon>
        <taxon>Caryophyllales</taxon>
        <taxon>Cactineae</taxon>
        <taxon>Cactaceae</taxon>
        <taxon>Cactoideae</taxon>
        <taxon>Echinocereeae</taxon>
        <taxon>Carnegiea</taxon>
    </lineage>
</organism>
<feature type="compositionally biased region" description="Basic and acidic residues" evidence="2">
    <location>
        <begin position="314"/>
        <end position="339"/>
    </location>
</feature>
<name>A0A9Q1JPA9_9CARY</name>
<keyword evidence="1" id="KW-0862">Zinc</keyword>
<evidence type="ECO:0000256" key="1">
    <source>
        <dbReference type="PROSITE-ProRule" id="PRU00175"/>
    </source>
</evidence>
<keyword evidence="1" id="KW-0863">Zinc-finger</keyword>
<feature type="compositionally biased region" description="Acidic residues" evidence="2">
    <location>
        <begin position="343"/>
        <end position="355"/>
    </location>
</feature>
<comment type="caution">
    <text evidence="4">The sequence shown here is derived from an EMBL/GenBank/DDBJ whole genome shotgun (WGS) entry which is preliminary data.</text>
</comment>
<feature type="compositionally biased region" description="Polar residues" evidence="2">
    <location>
        <begin position="93"/>
        <end position="119"/>
    </location>
</feature>
<dbReference type="PROSITE" id="PS50089">
    <property type="entry name" value="ZF_RING_2"/>
    <property type="match status" value="1"/>
</dbReference>
<dbReference type="PANTHER" id="PTHR46629">
    <property type="entry name" value="OS01G0917900 PROTEIN"/>
    <property type="match status" value="1"/>
</dbReference>
<keyword evidence="1" id="KW-0479">Metal-binding</keyword>
<gene>
    <name evidence="4" type="ORF">Cgig2_029966</name>
</gene>
<dbReference type="GO" id="GO:0008270">
    <property type="term" value="F:zinc ion binding"/>
    <property type="evidence" value="ECO:0007669"/>
    <property type="project" value="UniProtKB-KW"/>
</dbReference>
<feature type="compositionally biased region" description="Acidic residues" evidence="2">
    <location>
        <begin position="391"/>
        <end position="409"/>
    </location>
</feature>
<feature type="region of interest" description="Disordered" evidence="2">
    <location>
        <begin position="379"/>
        <end position="412"/>
    </location>
</feature>
<protein>
    <recommendedName>
        <fullName evidence="3">RING-type domain-containing protein</fullName>
    </recommendedName>
</protein>
<feature type="region of interest" description="Disordered" evidence="2">
    <location>
        <begin position="294"/>
        <end position="366"/>
    </location>
</feature>